<dbReference type="AlphaFoldDB" id="A0A2N9I1Y3"/>
<name>A0A2N9I1Y3_FAGSY</name>
<dbReference type="InterPro" id="IPR001810">
    <property type="entry name" value="F-box_dom"/>
</dbReference>
<proteinExistence type="predicted"/>
<dbReference type="SMART" id="SM00256">
    <property type="entry name" value="FBOX"/>
    <property type="match status" value="1"/>
</dbReference>
<reference evidence="2" key="1">
    <citation type="submission" date="2018-02" db="EMBL/GenBank/DDBJ databases">
        <authorList>
            <person name="Cohen D.B."/>
            <person name="Kent A.D."/>
        </authorList>
    </citation>
    <scope>NUCLEOTIDE SEQUENCE</scope>
</reference>
<dbReference type="InterPro" id="IPR005174">
    <property type="entry name" value="KIB1-4_b-propeller"/>
</dbReference>
<gene>
    <name evidence="2" type="ORF">FSB_LOCUS45912</name>
</gene>
<feature type="domain" description="F-box" evidence="1">
    <location>
        <begin position="10"/>
        <end position="51"/>
    </location>
</feature>
<dbReference type="PANTHER" id="PTHR47123:SF28">
    <property type="entry name" value="F-BOX DOMAIN-CONTAINING PROTEIN"/>
    <property type="match status" value="1"/>
</dbReference>
<dbReference type="PANTHER" id="PTHR47123">
    <property type="entry name" value="F-BOX PROTEIN SKIP23"/>
    <property type="match status" value="1"/>
</dbReference>
<dbReference type="Pfam" id="PF03478">
    <property type="entry name" value="Beta-prop_KIB1-4"/>
    <property type="match status" value="1"/>
</dbReference>
<protein>
    <recommendedName>
        <fullName evidence="1">F-box domain-containing protein</fullName>
    </recommendedName>
</protein>
<evidence type="ECO:0000259" key="1">
    <source>
        <dbReference type="SMART" id="SM00256"/>
    </source>
</evidence>
<dbReference type="Pfam" id="PF00646">
    <property type="entry name" value="F-box"/>
    <property type="match status" value="1"/>
</dbReference>
<dbReference type="EMBL" id="OIVN01004557">
    <property type="protein sequence ID" value="SPD18030.1"/>
    <property type="molecule type" value="Genomic_DNA"/>
</dbReference>
<dbReference type="InterPro" id="IPR051304">
    <property type="entry name" value="SCF_F-box_domain"/>
</dbReference>
<organism evidence="2">
    <name type="scientific">Fagus sylvatica</name>
    <name type="common">Beechnut</name>
    <dbReference type="NCBI Taxonomy" id="28930"/>
    <lineage>
        <taxon>Eukaryota</taxon>
        <taxon>Viridiplantae</taxon>
        <taxon>Streptophyta</taxon>
        <taxon>Embryophyta</taxon>
        <taxon>Tracheophyta</taxon>
        <taxon>Spermatophyta</taxon>
        <taxon>Magnoliopsida</taxon>
        <taxon>eudicotyledons</taxon>
        <taxon>Gunneridae</taxon>
        <taxon>Pentapetalae</taxon>
        <taxon>rosids</taxon>
        <taxon>fabids</taxon>
        <taxon>Fagales</taxon>
        <taxon>Fagaceae</taxon>
        <taxon>Fagus</taxon>
    </lineage>
</organism>
<sequence>MDERVECSDLPMELLERIGKSLDTRIDVLRFRSVCNSWRSSIPSSSFHSNSPRFPHTSWSWWLPACLCESTLYRLQRLNPPTPDEGLLLIKVDESNLGNLRLLDPYRNRYEVVSLNLLDFRVLEFTKAYTLKCQCNCHTPTRAGIKKVLKVPNSARTNVNDCAVFIVYSTGILSFAKCEDENLTRVGDQGIRYEDIIVYEGLFYVVDRLGRVWWIREPLELVEFMPRLPRSDLYSWRKYLVDSCGALYVVDRGRDCPKVYKMDRDKPEPWDLVNNLGDRAFVLGNDCCFSVSTEEFYGFKRNCIYFTDIRTSVFNLEDDRFEDLAPLPNLL</sequence>
<evidence type="ECO:0000313" key="2">
    <source>
        <dbReference type="EMBL" id="SPD18030.1"/>
    </source>
</evidence>
<accession>A0A2N9I1Y3</accession>